<evidence type="ECO:0000256" key="1">
    <source>
        <dbReference type="ARBA" id="ARBA00008857"/>
    </source>
</evidence>
<dbReference type="PROSITE" id="PS51898">
    <property type="entry name" value="TYR_RECOMBINASE"/>
    <property type="match status" value="1"/>
</dbReference>
<proteinExistence type="inferred from homology"/>
<sequence>MKTTDAAPVDDLTTLLPDWRRHLRALNRSPATIKSYLTCGESFVAFLTEQGMPTAANAIAREHVEAYIVALSERVSPATVAKHYRSLQQLFRWLVEDGEISRTPFERMSAPAVPEQPVPILGDDVLRKLLDTCKGNSFENRRDAAIIRLFLDTGVRIGELVGLKVEDLDFDHDVAHVMGKGRRGRAVPYGNRTADALRRYIRARARHAQAKSPALWLGKKGPMTESGVSQILERRAADAGVPKLHAHQFRHTFAHAWLAAGHQEQDLMRLAGWRSREMVGRYAASAADDRARDAHRRAALGDRL</sequence>
<gene>
    <name evidence="8" type="ORF">BL253_37655</name>
</gene>
<dbReference type="Pfam" id="PF00589">
    <property type="entry name" value="Phage_integrase"/>
    <property type="match status" value="1"/>
</dbReference>
<dbReference type="OrthoDB" id="148546at2"/>
<name>A0A1V2HYZ9_9ACTN</name>
<dbReference type="Proteomes" id="UP000188929">
    <property type="component" value="Unassembled WGS sequence"/>
</dbReference>
<comment type="caution">
    <text evidence="8">The sequence shown here is derived from an EMBL/GenBank/DDBJ whole genome shotgun (WGS) entry which is preliminary data.</text>
</comment>
<reference evidence="9" key="1">
    <citation type="submission" date="2016-10" db="EMBL/GenBank/DDBJ databases">
        <title>Frankia sp. NRRL B-16386 Genome sequencing.</title>
        <authorList>
            <person name="Ghodhbane-Gtari F."/>
            <person name="Swanson E."/>
            <person name="Gueddou A."/>
            <person name="Hezbri K."/>
            <person name="Ktari K."/>
            <person name="Nouioui I."/>
            <person name="Morris K."/>
            <person name="Simpson S."/>
            <person name="Abebe-Akele F."/>
            <person name="Thomas K."/>
            <person name="Gtari M."/>
            <person name="Tisa L.S."/>
        </authorList>
    </citation>
    <scope>NUCLEOTIDE SEQUENCE [LARGE SCALE GENOMIC DNA]</scope>
    <source>
        <strain evidence="9">NRRL B-16386</strain>
    </source>
</reference>
<dbReference type="Gene3D" id="1.10.443.10">
    <property type="entry name" value="Intergrase catalytic core"/>
    <property type="match status" value="1"/>
</dbReference>
<protein>
    <submittedName>
        <fullName evidence="8">Integrase</fullName>
    </submittedName>
</protein>
<keyword evidence="2" id="KW-0229">DNA integration</keyword>
<dbReference type="GO" id="GO:0006310">
    <property type="term" value="P:DNA recombination"/>
    <property type="evidence" value="ECO:0007669"/>
    <property type="project" value="UniProtKB-KW"/>
</dbReference>
<dbReference type="GO" id="GO:0003677">
    <property type="term" value="F:DNA binding"/>
    <property type="evidence" value="ECO:0007669"/>
    <property type="project" value="UniProtKB-UniRule"/>
</dbReference>
<dbReference type="SUPFAM" id="SSF56349">
    <property type="entry name" value="DNA breaking-rejoining enzymes"/>
    <property type="match status" value="1"/>
</dbReference>
<evidence type="ECO:0000259" key="7">
    <source>
        <dbReference type="PROSITE" id="PS51900"/>
    </source>
</evidence>
<evidence type="ECO:0000256" key="2">
    <source>
        <dbReference type="ARBA" id="ARBA00022908"/>
    </source>
</evidence>
<dbReference type="InterPro" id="IPR013762">
    <property type="entry name" value="Integrase-like_cat_sf"/>
</dbReference>
<dbReference type="STRING" id="1834516.BL253_37655"/>
<keyword evidence="4" id="KW-0233">DNA recombination</keyword>
<dbReference type="InterPro" id="IPR044068">
    <property type="entry name" value="CB"/>
</dbReference>
<dbReference type="PANTHER" id="PTHR30349:SF41">
    <property type="entry name" value="INTEGRASE_RECOMBINASE PROTEIN MJ0367-RELATED"/>
    <property type="match status" value="1"/>
</dbReference>
<dbReference type="InterPro" id="IPR011010">
    <property type="entry name" value="DNA_brk_join_enz"/>
</dbReference>
<keyword evidence="3 5" id="KW-0238">DNA-binding</keyword>
<evidence type="ECO:0000259" key="6">
    <source>
        <dbReference type="PROSITE" id="PS51898"/>
    </source>
</evidence>
<feature type="domain" description="Core-binding (CB)" evidence="7">
    <location>
        <begin position="10"/>
        <end position="95"/>
    </location>
</feature>
<dbReference type="InterPro" id="IPR010998">
    <property type="entry name" value="Integrase_recombinase_N"/>
</dbReference>
<accession>A0A1V2HYZ9</accession>
<dbReference type="PROSITE" id="PS51900">
    <property type="entry name" value="CB"/>
    <property type="match status" value="1"/>
</dbReference>
<comment type="similarity">
    <text evidence="1">Belongs to the 'phage' integrase family.</text>
</comment>
<dbReference type="RefSeq" id="WP_076823016.1">
    <property type="nucleotide sequence ID" value="NZ_MOMC01000143.1"/>
</dbReference>
<dbReference type="AlphaFoldDB" id="A0A1V2HYZ9"/>
<evidence type="ECO:0000313" key="8">
    <source>
        <dbReference type="EMBL" id="ONH21837.1"/>
    </source>
</evidence>
<evidence type="ECO:0000256" key="5">
    <source>
        <dbReference type="PROSITE-ProRule" id="PRU01248"/>
    </source>
</evidence>
<dbReference type="InterPro" id="IPR002104">
    <property type="entry name" value="Integrase_catalytic"/>
</dbReference>
<organism evidence="8 9">
    <name type="scientific">Pseudofrankia asymbiotica</name>
    <dbReference type="NCBI Taxonomy" id="1834516"/>
    <lineage>
        <taxon>Bacteria</taxon>
        <taxon>Bacillati</taxon>
        <taxon>Actinomycetota</taxon>
        <taxon>Actinomycetes</taxon>
        <taxon>Frankiales</taxon>
        <taxon>Frankiaceae</taxon>
        <taxon>Pseudofrankia</taxon>
    </lineage>
</organism>
<dbReference type="PANTHER" id="PTHR30349">
    <property type="entry name" value="PHAGE INTEGRASE-RELATED"/>
    <property type="match status" value="1"/>
</dbReference>
<dbReference type="InterPro" id="IPR004107">
    <property type="entry name" value="Integrase_SAM-like_N"/>
</dbReference>
<evidence type="ECO:0000256" key="4">
    <source>
        <dbReference type="ARBA" id="ARBA00023172"/>
    </source>
</evidence>
<dbReference type="GO" id="GO:0015074">
    <property type="term" value="P:DNA integration"/>
    <property type="evidence" value="ECO:0007669"/>
    <property type="project" value="UniProtKB-KW"/>
</dbReference>
<dbReference type="Gene3D" id="1.10.150.130">
    <property type="match status" value="1"/>
</dbReference>
<dbReference type="InterPro" id="IPR050090">
    <property type="entry name" value="Tyrosine_recombinase_XerCD"/>
</dbReference>
<feature type="domain" description="Tyr recombinase" evidence="6">
    <location>
        <begin position="115"/>
        <end position="296"/>
    </location>
</feature>
<evidence type="ECO:0000256" key="3">
    <source>
        <dbReference type="ARBA" id="ARBA00023125"/>
    </source>
</evidence>
<keyword evidence="9" id="KW-1185">Reference proteome</keyword>
<dbReference type="Pfam" id="PF13495">
    <property type="entry name" value="Phage_int_SAM_4"/>
    <property type="match status" value="1"/>
</dbReference>
<evidence type="ECO:0000313" key="9">
    <source>
        <dbReference type="Proteomes" id="UP000188929"/>
    </source>
</evidence>
<dbReference type="EMBL" id="MOMC01000143">
    <property type="protein sequence ID" value="ONH21837.1"/>
    <property type="molecule type" value="Genomic_DNA"/>
</dbReference>